<evidence type="ECO:0000256" key="3">
    <source>
        <dbReference type="ARBA" id="ARBA00012438"/>
    </source>
</evidence>
<feature type="domain" description="HAMP" evidence="16">
    <location>
        <begin position="195"/>
        <end position="248"/>
    </location>
</feature>
<evidence type="ECO:0000259" key="16">
    <source>
        <dbReference type="PROSITE" id="PS50885"/>
    </source>
</evidence>
<dbReference type="CDD" id="cd00075">
    <property type="entry name" value="HATPase"/>
    <property type="match status" value="1"/>
</dbReference>
<dbReference type="PROSITE" id="PS50885">
    <property type="entry name" value="HAMP"/>
    <property type="match status" value="1"/>
</dbReference>
<evidence type="ECO:0000256" key="5">
    <source>
        <dbReference type="ARBA" id="ARBA00022553"/>
    </source>
</evidence>
<evidence type="ECO:0000256" key="4">
    <source>
        <dbReference type="ARBA" id="ARBA00022475"/>
    </source>
</evidence>
<keyword evidence="7 14" id="KW-0812">Transmembrane</keyword>
<dbReference type="InterPro" id="IPR003661">
    <property type="entry name" value="HisK_dim/P_dom"/>
</dbReference>
<name>A0ABM8VTB7_9BACL</name>
<evidence type="ECO:0000256" key="7">
    <source>
        <dbReference type="ARBA" id="ARBA00022692"/>
    </source>
</evidence>
<protein>
    <recommendedName>
        <fullName evidence="3">histidine kinase</fullName>
        <ecNumber evidence="3">2.7.13.3</ecNumber>
    </recommendedName>
</protein>
<dbReference type="SMART" id="SM00388">
    <property type="entry name" value="HisKA"/>
    <property type="match status" value="1"/>
</dbReference>
<comment type="subcellular location">
    <subcellularLocation>
        <location evidence="2">Cell membrane</location>
    </subcellularLocation>
</comment>
<evidence type="ECO:0000256" key="8">
    <source>
        <dbReference type="ARBA" id="ARBA00022741"/>
    </source>
</evidence>
<gene>
    <name evidence="17" type="primary">rcsC_23</name>
    <name evidence="17" type="ORF">PAECIP111802_06730</name>
</gene>
<dbReference type="Pfam" id="PF00512">
    <property type="entry name" value="HisKA"/>
    <property type="match status" value="1"/>
</dbReference>
<dbReference type="InterPro" id="IPR050428">
    <property type="entry name" value="TCS_sensor_his_kinase"/>
</dbReference>
<evidence type="ECO:0000256" key="12">
    <source>
        <dbReference type="ARBA" id="ARBA00023012"/>
    </source>
</evidence>
<dbReference type="GO" id="GO:0004673">
    <property type="term" value="F:protein histidine kinase activity"/>
    <property type="evidence" value="ECO:0007669"/>
    <property type="project" value="UniProtKB-EC"/>
</dbReference>
<keyword evidence="10" id="KW-0067">ATP-binding</keyword>
<evidence type="ECO:0000313" key="17">
    <source>
        <dbReference type="EMBL" id="CAG7657451.1"/>
    </source>
</evidence>
<evidence type="ECO:0000259" key="15">
    <source>
        <dbReference type="PROSITE" id="PS50109"/>
    </source>
</evidence>
<dbReference type="InterPro" id="IPR005467">
    <property type="entry name" value="His_kinase_dom"/>
</dbReference>
<dbReference type="EC" id="2.7.13.3" evidence="3"/>
<dbReference type="InterPro" id="IPR003660">
    <property type="entry name" value="HAMP_dom"/>
</dbReference>
<comment type="catalytic activity">
    <reaction evidence="1">
        <text>ATP + protein L-histidine = ADP + protein N-phospho-L-histidine.</text>
        <dbReference type="EC" id="2.7.13.3"/>
    </reaction>
</comment>
<dbReference type="SMART" id="SM00304">
    <property type="entry name" value="HAMP"/>
    <property type="match status" value="1"/>
</dbReference>
<keyword evidence="9 17" id="KW-0418">Kinase</keyword>
<dbReference type="Proteomes" id="UP000730618">
    <property type="component" value="Unassembled WGS sequence"/>
</dbReference>
<dbReference type="CDD" id="cd06225">
    <property type="entry name" value="HAMP"/>
    <property type="match status" value="1"/>
</dbReference>
<evidence type="ECO:0000313" key="18">
    <source>
        <dbReference type="Proteomes" id="UP000730618"/>
    </source>
</evidence>
<dbReference type="CDD" id="cd00082">
    <property type="entry name" value="HisKA"/>
    <property type="match status" value="1"/>
</dbReference>
<proteinExistence type="predicted"/>
<dbReference type="RefSeq" id="WP_218102905.1">
    <property type="nucleotide sequence ID" value="NZ_CAJVCE010000035.1"/>
</dbReference>
<accession>A0ABM8VTB7</accession>
<feature type="transmembrane region" description="Helical" evidence="14">
    <location>
        <begin position="12"/>
        <end position="34"/>
    </location>
</feature>
<keyword evidence="18" id="KW-1185">Reference proteome</keyword>
<evidence type="ECO:0000256" key="10">
    <source>
        <dbReference type="ARBA" id="ARBA00022840"/>
    </source>
</evidence>
<comment type="caution">
    <text evidence="17">The sequence shown here is derived from an EMBL/GenBank/DDBJ whole genome shotgun (WGS) entry which is preliminary data.</text>
</comment>
<feature type="transmembrane region" description="Helical" evidence="14">
    <location>
        <begin position="172"/>
        <end position="194"/>
    </location>
</feature>
<dbReference type="InterPro" id="IPR003594">
    <property type="entry name" value="HATPase_dom"/>
</dbReference>
<feature type="domain" description="Histidine kinase" evidence="15">
    <location>
        <begin position="263"/>
        <end position="477"/>
    </location>
</feature>
<evidence type="ECO:0000256" key="1">
    <source>
        <dbReference type="ARBA" id="ARBA00000085"/>
    </source>
</evidence>
<dbReference type="PANTHER" id="PTHR45436">
    <property type="entry name" value="SENSOR HISTIDINE KINASE YKOH"/>
    <property type="match status" value="1"/>
</dbReference>
<keyword evidence="11 14" id="KW-1133">Transmembrane helix</keyword>
<keyword evidence="5" id="KW-0597">Phosphoprotein</keyword>
<dbReference type="PROSITE" id="PS50109">
    <property type="entry name" value="HIS_KIN"/>
    <property type="match status" value="1"/>
</dbReference>
<keyword evidence="12" id="KW-0902">Two-component regulatory system</keyword>
<dbReference type="SMART" id="SM00387">
    <property type="entry name" value="HATPase_c"/>
    <property type="match status" value="1"/>
</dbReference>
<organism evidence="17 18">
    <name type="scientific">Paenibacillus allorhizosphaerae</name>
    <dbReference type="NCBI Taxonomy" id="2849866"/>
    <lineage>
        <taxon>Bacteria</taxon>
        <taxon>Bacillati</taxon>
        <taxon>Bacillota</taxon>
        <taxon>Bacilli</taxon>
        <taxon>Bacillales</taxon>
        <taxon>Paenibacillaceae</taxon>
        <taxon>Paenibacillus</taxon>
    </lineage>
</organism>
<sequence length="477" mass="53378">MMQRPRSLRFQLLSRSLLILSVLLLMIGVFQYVIMAQFLYKNKASTIQAQIRTVPFPFWQQAATSPEKIDFRNPVSSLRAGGSTVAFLDADNRFQVLIQDPEQTAAVPRLPDQDYKEAMHPQSAPDYRIVKDEQGTKQLVVLRPINARDRLIGIVQVSSKLEPLQSIVVGQLLTYAGLSVLALAAGLLTFLPILRRTLIPLSRMTDTVEKINAGNLDERLPIRHEQVEIDRLSMSFNAMLERLEHSFAAEKQAQEQMRRFIADASHELRTPLTSIHGFLEVLLRGAAADPEQLRNALKSMYGESKRLNGLAEELLMLARLDQAPVLQQSEGRLSELLREMEHQLQLFAGERNVVFQIATEQTSRFDRNRMKQVVLNLVQNAVQHTDPNAGHIAISLEKQGDAMVFIVEDNGTGFAEEHTARLFDRFYRVDTARSRKQGGAGLGLSITKSIVELHGGSITATGKPGMGARFAVRLPIA</sequence>
<dbReference type="EMBL" id="CAJVCE010000035">
    <property type="protein sequence ID" value="CAG7657451.1"/>
    <property type="molecule type" value="Genomic_DNA"/>
</dbReference>
<evidence type="ECO:0000256" key="14">
    <source>
        <dbReference type="SAM" id="Phobius"/>
    </source>
</evidence>
<evidence type="ECO:0000256" key="2">
    <source>
        <dbReference type="ARBA" id="ARBA00004236"/>
    </source>
</evidence>
<keyword evidence="4" id="KW-1003">Cell membrane</keyword>
<reference evidence="17 18" key="1">
    <citation type="submission" date="2021-06" db="EMBL/GenBank/DDBJ databases">
        <authorList>
            <person name="Criscuolo A."/>
        </authorList>
    </citation>
    <scope>NUCLEOTIDE SEQUENCE [LARGE SCALE GENOMIC DNA]</scope>
    <source>
        <strain evidence="18">CIP 111802</strain>
    </source>
</reference>
<evidence type="ECO:0000256" key="9">
    <source>
        <dbReference type="ARBA" id="ARBA00022777"/>
    </source>
</evidence>
<evidence type="ECO:0000256" key="11">
    <source>
        <dbReference type="ARBA" id="ARBA00022989"/>
    </source>
</evidence>
<dbReference type="PANTHER" id="PTHR45436:SF5">
    <property type="entry name" value="SENSOR HISTIDINE KINASE TRCS"/>
    <property type="match status" value="1"/>
</dbReference>
<dbReference type="Pfam" id="PF02518">
    <property type="entry name" value="HATPase_c"/>
    <property type="match status" value="1"/>
</dbReference>
<dbReference type="Pfam" id="PF00672">
    <property type="entry name" value="HAMP"/>
    <property type="match status" value="1"/>
</dbReference>
<evidence type="ECO:0000256" key="6">
    <source>
        <dbReference type="ARBA" id="ARBA00022679"/>
    </source>
</evidence>
<keyword evidence="13 14" id="KW-0472">Membrane</keyword>
<evidence type="ECO:0000256" key="13">
    <source>
        <dbReference type="ARBA" id="ARBA00023136"/>
    </source>
</evidence>
<keyword evidence="8" id="KW-0547">Nucleotide-binding</keyword>
<keyword evidence="6 17" id="KW-0808">Transferase</keyword>